<dbReference type="AlphaFoldDB" id="A0A067QFY4"/>
<reference evidence="3" key="1">
    <citation type="journal article" date="2014" name="Proc. Natl. Acad. Sci. U.S.A.">
        <title>Extensive sampling of basidiomycete genomes demonstrates inadequacy of the white-rot/brown-rot paradigm for wood decay fungi.</title>
        <authorList>
            <person name="Riley R."/>
            <person name="Salamov A.A."/>
            <person name="Brown D.W."/>
            <person name="Nagy L.G."/>
            <person name="Floudas D."/>
            <person name="Held B.W."/>
            <person name="Levasseur A."/>
            <person name="Lombard V."/>
            <person name="Morin E."/>
            <person name="Otillar R."/>
            <person name="Lindquist E.A."/>
            <person name="Sun H."/>
            <person name="LaButti K.M."/>
            <person name="Schmutz J."/>
            <person name="Jabbour D."/>
            <person name="Luo H."/>
            <person name="Baker S.E."/>
            <person name="Pisabarro A.G."/>
            <person name="Walton J.D."/>
            <person name="Blanchette R.A."/>
            <person name="Henrissat B."/>
            <person name="Martin F."/>
            <person name="Cullen D."/>
            <person name="Hibbett D.S."/>
            <person name="Grigoriev I.V."/>
        </authorList>
    </citation>
    <scope>NUCLEOTIDE SEQUENCE [LARGE SCALE GENOMIC DNA]</scope>
    <source>
        <strain evidence="3">MUCL 33604</strain>
    </source>
</reference>
<dbReference type="InParanoid" id="A0A067QFY4"/>
<feature type="compositionally biased region" description="Basic and acidic residues" evidence="1">
    <location>
        <begin position="100"/>
        <end position="110"/>
    </location>
</feature>
<feature type="compositionally biased region" description="Pro residues" evidence="1">
    <location>
        <begin position="258"/>
        <end position="269"/>
    </location>
</feature>
<feature type="region of interest" description="Disordered" evidence="1">
    <location>
        <begin position="100"/>
        <end position="176"/>
    </location>
</feature>
<dbReference type="EMBL" id="KL197712">
    <property type="protein sequence ID" value="KDQ61516.1"/>
    <property type="molecule type" value="Genomic_DNA"/>
</dbReference>
<feature type="compositionally biased region" description="Low complexity" evidence="1">
    <location>
        <begin position="117"/>
        <end position="131"/>
    </location>
</feature>
<keyword evidence="3" id="KW-1185">Reference proteome</keyword>
<evidence type="ECO:0000256" key="1">
    <source>
        <dbReference type="SAM" id="MobiDB-lite"/>
    </source>
</evidence>
<evidence type="ECO:0000313" key="2">
    <source>
        <dbReference type="EMBL" id="KDQ61516.1"/>
    </source>
</evidence>
<organism evidence="2 3">
    <name type="scientific">Jaapia argillacea MUCL 33604</name>
    <dbReference type="NCBI Taxonomy" id="933084"/>
    <lineage>
        <taxon>Eukaryota</taxon>
        <taxon>Fungi</taxon>
        <taxon>Dikarya</taxon>
        <taxon>Basidiomycota</taxon>
        <taxon>Agaricomycotina</taxon>
        <taxon>Agaricomycetes</taxon>
        <taxon>Agaricomycetidae</taxon>
        <taxon>Jaapiales</taxon>
        <taxon>Jaapiaceae</taxon>
        <taxon>Jaapia</taxon>
    </lineage>
</organism>
<feature type="compositionally biased region" description="Polar residues" evidence="1">
    <location>
        <begin position="15"/>
        <end position="25"/>
    </location>
</feature>
<dbReference type="OrthoDB" id="3268830at2759"/>
<gene>
    <name evidence="2" type="ORF">JAAARDRAFT_54875</name>
</gene>
<name>A0A067QFY4_9AGAM</name>
<dbReference type="HOGENOM" id="CLU_1034631_0_0_1"/>
<feature type="compositionally biased region" description="Basic and acidic residues" evidence="1">
    <location>
        <begin position="38"/>
        <end position="51"/>
    </location>
</feature>
<feature type="region of interest" description="Disordered" evidence="1">
    <location>
        <begin position="15"/>
        <end position="51"/>
    </location>
</feature>
<feature type="compositionally biased region" description="Low complexity" evidence="1">
    <location>
        <begin position="26"/>
        <end position="37"/>
    </location>
</feature>
<evidence type="ECO:0000313" key="3">
    <source>
        <dbReference type="Proteomes" id="UP000027265"/>
    </source>
</evidence>
<accession>A0A067QFY4</accession>
<sequence>MDTVRFRYKLRATRTSATPPVSSIATTSSVVRQSSRTPAEKAREKKLREDPMAEVHGPLFVTCRRCGSQIKLSPKSAYDPFHWAKHRERCLKRPAGVVRQMKEEAQDKRFPASAQFSPSSQTSKASSSKRSVTPPLTPDHSESSITFESHPTDIKEESPIPDFPPQPATAFRIRDPDPAFEEYLYRSRRKLMRELSPMSPESWHDWNWSQLKPAVWVVATYPDNGPESDRGQAASPPEADERGTGPMTGAWMARPEEPTSPFPRPPAVK</sequence>
<feature type="region of interest" description="Disordered" evidence="1">
    <location>
        <begin position="220"/>
        <end position="269"/>
    </location>
</feature>
<proteinExistence type="predicted"/>
<protein>
    <submittedName>
        <fullName evidence="2">Uncharacterized protein</fullName>
    </submittedName>
</protein>
<dbReference type="Proteomes" id="UP000027265">
    <property type="component" value="Unassembled WGS sequence"/>
</dbReference>